<dbReference type="AlphaFoldDB" id="A0A2P2MB00"/>
<proteinExistence type="predicted"/>
<dbReference type="EMBL" id="GGEC01046915">
    <property type="protein sequence ID" value="MBX27399.1"/>
    <property type="molecule type" value="Transcribed_RNA"/>
</dbReference>
<protein>
    <submittedName>
        <fullName evidence="1">Bifunctional nuclease 1-like</fullName>
    </submittedName>
</protein>
<reference evidence="1" key="1">
    <citation type="submission" date="2018-02" db="EMBL/GenBank/DDBJ databases">
        <title>Rhizophora mucronata_Transcriptome.</title>
        <authorList>
            <person name="Meera S.P."/>
            <person name="Sreeshan A."/>
            <person name="Augustine A."/>
        </authorList>
    </citation>
    <scope>NUCLEOTIDE SEQUENCE</scope>
    <source>
        <tissue evidence="1">Leaf</tissue>
    </source>
</reference>
<evidence type="ECO:0000313" key="1">
    <source>
        <dbReference type="EMBL" id="MBX27399.1"/>
    </source>
</evidence>
<organism evidence="1">
    <name type="scientific">Rhizophora mucronata</name>
    <name type="common">Asiatic mangrove</name>
    <dbReference type="NCBI Taxonomy" id="61149"/>
    <lineage>
        <taxon>Eukaryota</taxon>
        <taxon>Viridiplantae</taxon>
        <taxon>Streptophyta</taxon>
        <taxon>Embryophyta</taxon>
        <taxon>Tracheophyta</taxon>
        <taxon>Spermatophyta</taxon>
        <taxon>Magnoliopsida</taxon>
        <taxon>eudicotyledons</taxon>
        <taxon>Gunneridae</taxon>
        <taxon>Pentapetalae</taxon>
        <taxon>rosids</taxon>
        <taxon>fabids</taxon>
        <taxon>Malpighiales</taxon>
        <taxon>Rhizophoraceae</taxon>
        <taxon>Rhizophora</taxon>
    </lineage>
</organism>
<sequence>MASEGRRSKLMHSVSLPTFLRYNCAKYASCTLLVTLTSLTS</sequence>
<name>A0A2P2MB00_RHIMU</name>
<accession>A0A2P2MB00</accession>